<gene>
    <name evidence="9" type="primary">rpl7ae</name>
    <name evidence="12" type="ORF">ENU08_00685</name>
    <name evidence="11" type="ORF">ENU41_07150</name>
</gene>
<dbReference type="InterPro" id="IPR050257">
    <property type="entry name" value="eL8/uL1-like"/>
</dbReference>
<keyword evidence="8 9" id="KW-0687">Ribonucleoprotein</keyword>
<dbReference type="GO" id="GO:0003735">
    <property type="term" value="F:structural constituent of ribosome"/>
    <property type="evidence" value="ECO:0007669"/>
    <property type="project" value="InterPro"/>
</dbReference>
<dbReference type="EMBL" id="DTCK01000041">
    <property type="protein sequence ID" value="HGQ36433.1"/>
    <property type="molecule type" value="Genomic_DNA"/>
</dbReference>
<dbReference type="NCBIfam" id="TIGR03677">
    <property type="entry name" value="eL8_ribo"/>
    <property type="match status" value="1"/>
</dbReference>
<dbReference type="InterPro" id="IPR004038">
    <property type="entry name" value="Ribosomal_eL8/eL30/eS12/Gad45"/>
</dbReference>
<dbReference type="PANTHER" id="PTHR23105">
    <property type="entry name" value="RIBOSOMAL PROTEIN L7AE FAMILY MEMBER"/>
    <property type="match status" value="1"/>
</dbReference>
<dbReference type="GO" id="GO:0001682">
    <property type="term" value="P:tRNA 5'-leader removal"/>
    <property type="evidence" value="ECO:0007669"/>
    <property type="project" value="UniProtKB-UniRule"/>
</dbReference>
<dbReference type="GO" id="GO:0005840">
    <property type="term" value="C:ribosome"/>
    <property type="evidence" value="ECO:0007669"/>
    <property type="project" value="UniProtKB-KW"/>
</dbReference>
<evidence type="ECO:0000256" key="3">
    <source>
        <dbReference type="ARBA" id="ARBA00022490"/>
    </source>
</evidence>
<comment type="subcellular location">
    <subcellularLocation>
        <location evidence="1 9">Cytoplasm</location>
    </subcellularLocation>
</comment>
<dbReference type="EMBL" id="DTBD01000006">
    <property type="protein sequence ID" value="HGQ63753.1"/>
    <property type="molecule type" value="Genomic_DNA"/>
</dbReference>
<dbReference type="FunFam" id="3.30.1330.30:FF:000020">
    <property type="entry name" value="50S ribosomal protein L7Ae"/>
    <property type="match status" value="1"/>
</dbReference>
<dbReference type="PRINTS" id="PR00881">
    <property type="entry name" value="L7ARS6FAMILY"/>
</dbReference>
<dbReference type="GO" id="GO:0042254">
    <property type="term" value="P:ribosome biogenesis"/>
    <property type="evidence" value="ECO:0007669"/>
    <property type="project" value="InterPro"/>
</dbReference>
<evidence type="ECO:0000256" key="2">
    <source>
        <dbReference type="ARBA" id="ARBA00007337"/>
    </source>
</evidence>
<sequence>MSKSKPFYVRFEVPPEVTEKVYQVLKKARETGGKIRKGTNEVTKGVERGLCKLVVIAEDVDPPEIVAHLPLLCEEKKVPYLYVPSKKRLGEATGIEVAAASACVVEPGEAKAELDELTSKYQELRTKAGK</sequence>
<organism evidence="12">
    <name type="scientific">Ignisphaera aggregans</name>
    <dbReference type="NCBI Taxonomy" id="334771"/>
    <lineage>
        <taxon>Archaea</taxon>
        <taxon>Thermoproteota</taxon>
        <taxon>Thermoprotei</taxon>
        <taxon>Desulfurococcales</taxon>
        <taxon>Desulfurococcaceae</taxon>
        <taxon>Ignisphaera</taxon>
    </lineage>
</organism>
<accession>A0A7C4JK67</accession>
<evidence type="ECO:0000259" key="10">
    <source>
        <dbReference type="Pfam" id="PF01248"/>
    </source>
</evidence>
<keyword evidence="5 9" id="KW-0699">rRNA-binding</keyword>
<dbReference type="PRINTS" id="PR00884">
    <property type="entry name" value="RIBOSOMALHS6"/>
</dbReference>
<evidence type="ECO:0000256" key="4">
    <source>
        <dbReference type="ARBA" id="ARBA00022694"/>
    </source>
</evidence>
<keyword evidence="3 9" id="KW-0963">Cytoplasm</keyword>
<proteinExistence type="inferred from homology"/>
<dbReference type="PROSITE" id="PS01082">
    <property type="entry name" value="RIBOSOMAL_L7AE"/>
    <property type="match status" value="1"/>
</dbReference>
<protein>
    <recommendedName>
        <fullName evidence="9">Large ribosomal subunit protein eL8</fullName>
    </recommendedName>
</protein>
<evidence type="ECO:0000256" key="1">
    <source>
        <dbReference type="ARBA" id="ARBA00004496"/>
    </source>
</evidence>
<dbReference type="AlphaFoldDB" id="A0A7C4JK67"/>
<comment type="similarity">
    <text evidence="2 9">Belongs to the eukaryotic ribosomal protein eL8 family.</text>
</comment>
<comment type="subunit">
    <text evidence="9">Part of the 50S ribosomal subunit. Probably part of the RNase P complex.</text>
</comment>
<evidence type="ECO:0000256" key="9">
    <source>
        <dbReference type="HAMAP-Rule" id="MF_00326"/>
    </source>
</evidence>
<keyword evidence="7 9" id="KW-0689">Ribosomal protein</keyword>
<dbReference type="InterPro" id="IPR022481">
    <property type="entry name" value="Ribosomal_eL8_arc"/>
</dbReference>
<reference evidence="12" key="1">
    <citation type="journal article" date="2020" name="mSystems">
        <title>Genome- and Community-Level Interaction Insights into Carbon Utilization and Element Cycling Functions of Hydrothermarchaeota in Hydrothermal Sediment.</title>
        <authorList>
            <person name="Zhou Z."/>
            <person name="Liu Y."/>
            <person name="Xu W."/>
            <person name="Pan J."/>
            <person name="Luo Z.H."/>
            <person name="Li M."/>
        </authorList>
    </citation>
    <scope>NUCLEOTIDE SEQUENCE [LARGE SCALE GENOMIC DNA]</scope>
    <source>
        <strain evidence="12">SpSt-637</strain>
        <strain evidence="11">SpSt-667</strain>
    </source>
</reference>
<keyword evidence="4 9" id="KW-0819">tRNA processing</keyword>
<comment type="caution">
    <text evidence="12">The sequence shown here is derived from an EMBL/GenBank/DDBJ whole genome shotgun (WGS) entry which is preliminary data.</text>
</comment>
<evidence type="ECO:0000313" key="12">
    <source>
        <dbReference type="EMBL" id="HGQ63753.1"/>
    </source>
</evidence>
<evidence type="ECO:0000256" key="8">
    <source>
        <dbReference type="ARBA" id="ARBA00023274"/>
    </source>
</evidence>
<dbReference type="GO" id="GO:0004526">
    <property type="term" value="F:ribonuclease P activity"/>
    <property type="evidence" value="ECO:0007669"/>
    <property type="project" value="UniProtKB-UniRule"/>
</dbReference>
<evidence type="ECO:0000256" key="6">
    <source>
        <dbReference type="ARBA" id="ARBA00022884"/>
    </source>
</evidence>
<comment type="function">
    <text evidence="9">Multifunctional RNA-binding protein that recognizes the K-turn motif in ribosomal RNA, the RNA component of RNase P, box H/ACA, box C/D and box C'/D' sRNAs.</text>
</comment>
<dbReference type="GO" id="GO:1990904">
    <property type="term" value="C:ribonucleoprotein complex"/>
    <property type="evidence" value="ECO:0007669"/>
    <property type="project" value="UniProtKB-KW"/>
</dbReference>
<dbReference type="GO" id="GO:0006412">
    <property type="term" value="P:translation"/>
    <property type="evidence" value="ECO:0007669"/>
    <property type="project" value="UniProtKB-UniRule"/>
</dbReference>
<evidence type="ECO:0000313" key="11">
    <source>
        <dbReference type="EMBL" id="HGQ36433.1"/>
    </source>
</evidence>
<keyword evidence="6 9" id="KW-0694">RNA-binding</keyword>
<dbReference type="InterPro" id="IPR029064">
    <property type="entry name" value="Ribosomal_eL30-like_sf"/>
</dbReference>
<dbReference type="InterPro" id="IPR004037">
    <property type="entry name" value="Ribosomal_eL8-like_CS"/>
</dbReference>
<feature type="domain" description="Ribosomal protein eL8/eL30/eS12/Gadd45" evidence="10">
    <location>
        <begin position="20"/>
        <end position="111"/>
    </location>
</feature>
<dbReference type="Gene3D" id="3.30.1330.30">
    <property type="match status" value="1"/>
</dbReference>
<name>A0A7C4JK67_9CREN</name>
<dbReference type="Pfam" id="PF01248">
    <property type="entry name" value="Ribosomal_L7Ae"/>
    <property type="match status" value="1"/>
</dbReference>
<dbReference type="GO" id="GO:0019843">
    <property type="term" value="F:rRNA binding"/>
    <property type="evidence" value="ECO:0007669"/>
    <property type="project" value="UniProtKB-KW"/>
</dbReference>
<evidence type="ECO:0000256" key="7">
    <source>
        <dbReference type="ARBA" id="ARBA00022980"/>
    </source>
</evidence>
<dbReference type="HAMAP" id="MF_00326">
    <property type="entry name" value="Ribosomal_eL8"/>
    <property type="match status" value="1"/>
</dbReference>
<dbReference type="InterPro" id="IPR018492">
    <property type="entry name" value="Ribosomal_eL8/Nhp2"/>
</dbReference>
<dbReference type="SUPFAM" id="SSF55315">
    <property type="entry name" value="L30e-like"/>
    <property type="match status" value="1"/>
</dbReference>
<dbReference type="GO" id="GO:0005737">
    <property type="term" value="C:cytoplasm"/>
    <property type="evidence" value="ECO:0007669"/>
    <property type="project" value="UniProtKB-SubCell"/>
</dbReference>
<evidence type="ECO:0000256" key="5">
    <source>
        <dbReference type="ARBA" id="ARBA00022730"/>
    </source>
</evidence>